<dbReference type="Gene3D" id="2.30.42.10">
    <property type="match status" value="1"/>
</dbReference>
<dbReference type="InterPro" id="IPR036034">
    <property type="entry name" value="PDZ_sf"/>
</dbReference>
<gene>
    <name evidence="10" type="ORF">Y5W_03002</name>
</gene>
<dbReference type="Proteomes" id="UP000662703">
    <property type="component" value="Unassembled WGS sequence"/>
</dbReference>
<organism evidence="10 11">
    <name type="scientific">Alloalcanivorax profundimaris</name>
    <dbReference type="NCBI Taxonomy" id="2735259"/>
    <lineage>
        <taxon>Bacteria</taxon>
        <taxon>Pseudomonadati</taxon>
        <taxon>Pseudomonadota</taxon>
        <taxon>Gammaproteobacteria</taxon>
        <taxon>Oceanospirillales</taxon>
        <taxon>Alcanivoracaceae</taxon>
        <taxon>Alloalcanivorax</taxon>
    </lineage>
</organism>
<keyword evidence="2" id="KW-0813">Transport</keyword>
<comment type="subcellular location">
    <subcellularLocation>
        <location evidence="1">Cell inner membrane</location>
    </subcellularLocation>
</comment>
<evidence type="ECO:0000256" key="6">
    <source>
        <dbReference type="ARBA" id="ARBA00022927"/>
    </source>
</evidence>
<keyword evidence="5" id="KW-0812">Transmembrane</keyword>
<dbReference type="Gene3D" id="2.30.30.830">
    <property type="match status" value="1"/>
</dbReference>
<evidence type="ECO:0000313" key="11">
    <source>
        <dbReference type="Proteomes" id="UP000662703"/>
    </source>
</evidence>
<keyword evidence="11" id="KW-1185">Reference proteome</keyword>
<keyword evidence="4" id="KW-0997">Cell inner membrane</keyword>
<sequence length="271" mass="28800">MSRTQRGLRAAIATALVAVAAYLCARTFWLFLHGPAPPPADLHRPTPPPGPTAGSATTDARQWHLFGTNDKLAPPAAGTNAPETTLDLTLVGVIQQGAPRKGWAIIRGGDDTTRLLRVGDAVADGITLSAIAPRHVLLDHDGRPEKLTLDQRTALEGVAAGPEPATASDDARARLIEGLGVAPIRPGMAAGYRVENPEGGLARKYGFLEGDEILSVNGYPLGTAEDDRLAYHVASRADVAQLRVRRGDREILLEYHADQDRIEGLDALKAE</sequence>
<proteinExistence type="predicted"/>
<keyword evidence="8" id="KW-0472">Membrane</keyword>
<dbReference type="SUPFAM" id="SSF50156">
    <property type="entry name" value="PDZ domain-like"/>
    <property type="match status" value="1"/>
</dbReference>
<name>A0ABS0AU85_9GAMM</name>
<keyword evidence="6" id="KW-0653">Protein transport</keyword>
<keyword evidence="7" id="KW-1133">Transmembrane helix</keyword>
<evidence type="ECO:0000256" key="2">
    <source>
        <dbReference type="ARBA" id="ARBA00022448"/>
    </source>
</evidence>
<dbReference type="EMBL" id="ARXX01000055">
    <property type="protein sequence ID" value="MBF5057708.1"/>
    <property type="molecule type" value="Genomic_DNA"/>
</dbReference>
<evidence type="ECO:0000256" key="4">
    <source>
        <dbReference type="ARBA" id="ARBA00022519"/>
    </source>
</evidence>
<reference evidence="10 11" key="1">
    <citation type="submission" date="2012-09" db="EMBL/GenBank/DDBJ databases">
        <title>Genome Sequence of alkane-degrading Bacterium Alcanivorax sp. 521-1.</title>
        <authorList>
            <person name="Lai Q."/>
            <person name="Shao Z."/>
        </authorList>
    </citation>
    <scope>NUCLEOTIDE SEQUENCE [LARGE SCALE GENOMIC DNA]</scope>
    <source>
        <strain evidence="10 11">521-1</strain>
    </source>
</reference>
<evidence type="ECO:0000256" key="3">
    <source>
        <dbReference type="ARBA" id="ARBA00022475"/>
    </source>
</evidence>
<evidence type="ECO:0000256" key="8">
    <source>
        <dbReference type="ARBA" id="ARBA00023136"/>
    </source>
</evidence>
<evidence type="ECO:0000256" key="5">
    <source>
        <dbReference type="ARBA" id="ARBA00022692"/>
    </source>
</evidence>
<comment type="caution">
    <text evidence="10">The sequence shown here is derived from an EMBL/GenBank/DDBJ whole genome shotgun (WGS) entry which is preliminary data.</text>
</comment>
<evidence type="ECO:0000259" key="9">
    <source>
        <dbReference type="Pfam" id="PF11356"/>
    </source>
</evidence>
<dbReference type="RefSeq" id="WP_194865867.1">
    <property type="nucleotide sequence ID" value="NZ_ARXX01000055.1"/>
</dbReference>
<dbReference type="Pfam" id="PF11356">
    <property type="entry name" value="T2SSC"/>
    <property type="match status" value="1"/>
</dbReference>
<feature type="domain" description="Type II secretion system protein GspC N-terminal" evidence="9">
    <location>
        <begin position="16"/>
        <end position="149"/>
    </location>
</feature>
<evidence type="ECO:0000256" key="7">
    <source>
        <dbReference type="ARBA" id="ARBA00022989"/>
    </source>
</evidence>
<dbReference type="InterPro" id="IPR024961">
    <property type="entry name" value="T2SS_GspC_N"/>
</dbReference>
<accession>A0ABS0AU85</accession>
<evidence type="ECO:0000313" key="10">
    <source>
        <dbReference type="EMBL" id="MBF5057708.1"/>
    </source>
</evidence>
<evidence type="ECO:0000256" key="1">
    <source>
        <dbReference type="ARBA" id="ARBA00004533"/>
    </source>
</evidence>
<protein>
    <recommendedName>
        <fullName evidence="9">Type II secretion system protein GspC N-terminal domain-containing protein</fullName>
    </recommendedName>
</protein>
<keyword evidence="3" id="KW-1003">Cell membrane</keyword>